<dbReference type="RefSeq" id="WP_169418764.1">
    <property type="nucleotide sequence ID" value="NZ_JABBFX010000001.1"/>
</dbReference>
<keyword evidence="2" id="KW-1185">Reference proteome</keyword>
<comment type="caution">
    <text evidence="1">The sequence shown here is derived from an EMBL/GenBank/DDBJ whole genome shotgun (WGS) entry which is preliminary data.</text>
</comment>
<evidence type="ECO:0000313" key="2">
    <source>
        <dbReference type="Proteomes" id="UP000541185"/>
    </source>
</evidence>
<name>A0A848H4F9_9BURK</name>
<dbReference type="Proteomes" id="UP000541185">
    <property type="component" value="Unassembled WGS sequence"/>
</dbReference>
<gene>
    <name evidence="1" type="ORF">HHL11_12880</name>
</gene>
<protein>
    <submittedName>
        <fullName evidence="1">Uncharacterized protein</fullName>
    </submittedName>
</protein>
<reference evidence="1 2" key="1">
    <citation type="submission" date="2020-04" db="EMBL/GenBank/DDBJ databases">
        <title>Ramlibacter sp. G-1-2-2 isolated from soil.</title>
        <authorList>
            <person name="Dahal R.H."/>
        </authorList>
    </citation>
    <scope>NUCLEOTIDE SEQUENCE [LARGE SCALE GENOMIC DNA]</scope>
    <source>
        <strain evidence="1 2">G-1-2-2</strain>
    </source>
</reference>
<accession>A0A848H4F9</accession>
<evidence type="ECO:0000313" key="1">
    <source>
        <dbReference type="EMBL" id="NML44652.1"/>
    </source>
</evidence>
<dbReference type="EMBL" id="JABBFX010000001">
    <property type="protein sequence ID" value="NML44652.1"/>
    <property type="molecule type" value="Genomic_DNA"/>
</dbReference>
<sequence>MSSVMEHLAADDDRVLAAKDFAHISGMQESEVRELVGYQLLPAKLDTRTALALKEANRQRKAFDLDLFTTGLLARYLLRIEELGEEVQHLRAERPACTVYTEVSFTSVQVRGR</sequence>
<dbReference type="AlphaFoldDB" id="A0A848H4F9"/>
<proteinExistence type="predicted"/>
<organism evidence="1 2">
    <name type="scientific">Ramlibacter agri</name>
    <dbReference type="NCBI Taxonomy" id="2728837"/>
    <lineage>
        <taxon>Bacteria</taxon>
        <taxon>Pseudomonadati</taxon>
        <taxon>Pseudomonadota</taxon>
        <taxon>Betaproteobacteria</taxon>
        <taxon>Burkholderiales</taxon>
        <taxon>Comamonadaceae</taxon>
        <taxon>Ramlibacter</taxon>
    </lineage>
</organism>